<organism evidence="2 3">
    <name type="scientific">Luteimonas galliterrae</name>
    <dbReference type="NCBI Taxonomy" id="2940486"/>
    <lineage>
        <taxon>Bacteria</taxon>
        <taxon>Pseudomonadati</taxon>
        <taxon>Pseudomonadota</taxon>
        <taxon>Gammaproteobacteria</taxon>
        <taxon>Lysobacterales</taxon>
        <taxon>Lysobacteraceae</taxon>
        <taxon>Luteimonas</taxon>
    </lineage>
</organism>
<dbReference type="RefSeq" id="WP_249475963.1">
    <property type="nucleotide sequence ID" value="NZ_JAMBEP010000005.1"/>
</dbReference>
<gene>
    <name evidence="2" type="ORF">M2650_15230</name>
</gene>
<reference evidence="2 3" key="1">
    <citation type="submission" date="2022-05" db="EMBL/GenBank/DDBJ databases">
        <title>Luteimonas sp. SX5, whole genome shotgun sequencing project.</title>
        <authorList>
            <person name="Zhao G."/>
            <person name="Shen L."/>
        </authorList>
    </citation>
    <scope>NUCLEOTIDE SEQUENCE [LARGE SCALE GENOMIC DNA]</scope>
    <source>
        <strain evidence="2 3">SX5</strain>
    </source>
</reference>
<accession>A0ABT0MM76</accession>
<evidence type="ECO:0008006" key="4">
    <source>
        <dbReference type="Google" id="ProtNLM"/>
    </source>
</evidence>
<sequence length="101" mass="10868">MNAIVRHAILPLLFCATMPVGAAEAPPPPAVTIDCAHPALPSQAEISSLTGIENFGRAYAERSRLMQQAVRVCRRGATQVVLVRGPDRRELPQVARTAANR</sequence>
<evidence type="ECO:0000256" key="1">
    <source>
        <dbReference type="SAM" id="SignalP"/>
    </source>
</evidence>
<name>A0ABT0MM76_9GAMM</name>
<dbReference type="Proteomes" id="UP001431217">
    <property type="component" value="Unassembled WGS sequence"/>
</dbReference>
<comment type="caution">
    <text evidence="2">The sequence shown here is derived from an EMBL/GenBank/DDBJ whole genome shotgun (WGS) entry which is preliminary data.</text>
</comment>
<feature type="signal peptide" evidence="1">
    <location>
        <begin position="1"/>
        <end position="22"/>
    </location>
</feature>
<evidence type="ECO:0000313" key="3">
    <source>
        <dbReference type="Proteomes" id="UP001431217"/>
    </source>
</evidence>
<proteinExistence type="predicted"/>
<keyword evidence="3" id="KW-1185">Reference proteome</keyword>
<feature type="chain" id="PRO_5046584712" description="UrcA family protein" evidence="1">
    <location>
        <begin position="23"/>
        <end position="101"/>
    </location>
</feature>
<dbReference type="EMBL" id="JAMBEP010000005">
    <property type="protein sequence ID" value="MCL1635975.1"/>
    <property type="molecule type" value="Genomic_DNA"/>
</dbReference>
<protein>
    <recommendedName>
        <fullName evidence="4">UrcA family protein</fullName>
    </recommendedName>
</protein>
<keyword evidence="1" id="KW-0732">Signal</keyword>
<evidence type="ECO:0000313" key="2">
    <source>
        <dbReference type="EMBL" id="MCL1635975.1"/>
    </source>
</evidence>